<reference evidence="3" key="1">
    <citation type="submission" date="2017-03" db="EMBL/GenBank/DDBJ databases">
        <title>Phytopthora megakarya and P. palmivora, two closely related causual agents of cacao black pod achieved similar genome size and gene model numbers by different mechanisms.</title>
        <authorList>
            <person name="Ali S."/>
            <person name="Shao J."/>
            <person name="Larry D.J."/>
            <person name="Kronmiller B."/>
            <person name="Shen D."/>
            <person name="Strem M.D."/>
            <person name="Melnick R.L."/>
            <person name="Guiltinan M.J."/>
            <person name="Tyler B.M."/>
            <person name="Meinhardt L.W."/>
            <person name="Bailey B.A."/>
        </authorList>
    </citation>
    <scope>NUCLEOTIDE SEQUENCE [LARGE SCALE GENOMIC DNA]</scope>
    <source>
        <strain evidence="3">zdho120</strain>
    </source>
</reference>
<keyword evidence="3" id="KW-1185">Reference proteome</keyword>
<name>A0A225W324_9STRA</name>
<organism evidence="2 3">
    <name type="scientific">Phytophthora megakarya</name>
    <dbReference type="NCBI Taxonomy" id="4795"/>
    <lineage>
        <taxon>Eukaryota</taxon>
        <taxon>Sar</taxon>
        <taxon>Stramenopiles</taxon>
        <taxon>Oomycota</taxon>
        <taxon>Peronosporomycetes</taxon>
        <taxon>Peronosporales</taxon>
        <taxon>Peronosporaceae</taxon>
        <taxon>Phytophthora</taxon>
    </lineage>
</organism>
<sequence>MSGNEPEAQVPPTGVGEIVLFSEEWYEDWPAFKEHMKAHEESTLQLFCMRSSTSVSHRNNDLRGQAAANNCPDPRLISVEFKTYRVKLICTHGWKRKSGRTGQRKSYFSKSTECKADVKATVVRNEHGRKFMVRVTGCNTQHNHRVGRSVYDNHPSVRRVEDPVILAFVDVMQSAGSKPKRIMQFLREKTGKNVTFRDVHSMVSRMREERRGSETVEQRLESLLRGFCERRGNRASVYVDDEDLAQTITIQTRQMRRWFKAFLW</sequence>
<evidence type="ECO:0000313" key="2">
    <source>
        <dbReference type="EMBL" id="OWZ11260.1"/>
    </source>
</evidence>
<evidence type="ECO:0000313" key="3">
    <source>
        <dbReference type="Proteomes" id="UP000198211"/>
    </source>
</evidence>
<protein>
    <submittedName>
        <fullName evidence="2">ABC transporter</fullName>
    </submittedName>
</protein>
<dbReference type="InterPro" id="IPR052579">
    <property type="entry name" value="Zinc_finger_SWIM"/>
</dbReference>
<dbReference type="Pfam" id="PF21056">
    <property type="entry name" value="ZSWIM1-3_RNaseH-like"/>
    <property type="match status" value="1"/>
</dbReference>
<gene>
    <name evidence="2" type="ORF">PHMEG_00015743</name>
</gene>
<accession>A0A225W324</accession>
<dbReference type="Proteomes" id="UP000198211">
    <property type="component" value="Unassembled WGS sequence"/>
</dbReference>
<dbReference type="PANTHER" id="PTHR31569:SF4">
    <property type="entry name" value="SWIM-TYPE DOMAIN-CONTAINING PROTEIN"/>
    <property type="match status" value="1"/>
</dbReference>
<dbReference type="AlphaFoldDB" id="A0A225W324"/>
<comment type="caution">
    <text evidence="2">The sequence shown here is derived from an EMBL/GenBank/DDBJ whole genome shotgun (WGS) entry which is preliminary data.</text>
</comment>
<evidence type="ECO:0000259" key="1">
    <source>
        <dbReference type="Pfam" id="PF21056"/>
    </source>
</evidence>
<dbReference type="EMBL" id="NBNE01002180">
    <property type="protein sequence ID" value="OWZ11260.1"/>
    <property type="molecule type" value="Genomic_DNA"/>
</dbReference>
<dbReference type="InterPro" id="IPR048324">
    <property type="entry name" value="ZSWIM1-3_RNaseH-like"/>
</dbReference>
<dbReference type="STRING" id="4795.A0A225W324"/>
<feature type="non-terminal residue" evidence="2">
    <location>
        <position position="264"/>
    </location>
</feature>
<proteinExistence type="predicted"/>
<feature type="domain" description="ZSWIM1/3 RNaseH-like" evidence="1">
    <location>
        <begin position="227"/>
        <end position="262"/>
    </location>
</feature>
<dbReference type="OrthoDB" id="123999at2759"/>
<dbReference type="PANTHER" id="PTHR31569">
    <property type="entry name" value="SWIM-TYPE DOMAIN-CONTAINING PROTEIN"/>
    <property type="match status" value="1"/>
</dbReference>